<dbReference type="InterPro" id="IPR011032">
    <property type="entry name" value="GroES-like_sf"/>
</dbReference>
<dbReference type="SUPFAM" id="SSF51735">
    <property type="entry name" value="NAD(P)-binding Rossmann-fold domains"/>
    <property type="match status" value="1"/>
</dbReference>
<sequence length="634" mass="69237">MRLINTNTLALEEFFGNSIPPYAILSHTWGSEEVTFQDWKTLAIAREKRGFQKIELARSQAISQGLEYLWVDTNCINKESSTELAEAINSMYTWYRNAEVCYAYLSDVSEAEDPDKAASKEALASRLSQSQWFTRGWTLQELLAPRQVLFFSREWRQVGTRKALVDLISKITGISTAYMSYKKKRRLAPISSASVAERMSWLSCRRTSRIEDMAYCMLGIFDISMPLLYGEGSRAFTRLQEEILKVSTDESLFCWSWNENDPPCWPSMLAPYPKNFRNAMPRSIDLGADGKLSISEVSEEYQPKNGQALISVKYSGVNHCDLNFFHVGLHSFVTGFEFAGIVEATGHVSTLKVGDAVFGLSPVHFPKPSSFGTHQDKAIVEDSLTYKIPDGLGLKEAAGVAMGAQTATDAIFNVLGFGLPAAGVTGTKPENTPILIWGGASSVGVSAIQLANIAGFNPIFVTASSKNHATLEALGASHCFDYKSPTITDEIRSVTKELGIVLSVGFDTVGSGLIPPGQDVDKSSPSLMRKSLSEDADVEDIKLVCTLPVPHDGAFGFCTSYRPAGAVGAIGEPQNPEFPQRTRKVMDYATSGSGKIPKHPNVVLAKGGELGITEIQRIAYGGASMEKVVIEHPI</sequence>
<proteinExistence type="inferred from homology"/>
<dbReference type="GeneID" id="62159384"/>
<dbReference type="InterPro" id="IPR036291">
    <property type="entry name" value="NAD(P)-bd_dom_sf"/>
</dbReference>
<dbReference type="InterPro" id="IPR058525">
    <property type="entry name" value="DUF8212"/>
</dbReference>
<dbReference type="Gene3D" id="3.90.180.10">
    <property type="entry name" value="Medium-chain alcohol dehydrogenases, catalytic domain"/>
    <property type="match status" value="1"/>
</dbReference>
<dbReference type="RefSeq" id="XP_038748152.1">
    <property type="nucleotide sequence ID" value="XM_038886310.1"/>
</dbReference>
<keyword evidence="2" id="KW-0560">Oxidoreductase</keyword>
<accession>A0A9P6IDS3</accession>
<comment type="similarity">
    <text evidence="1">Belongs to the zinc-containing alcohol dehydrogenase family.</text>
</comment>
<dbReference type="GO" id="GO:0016651">
    <property type="term" value="F:oxidoreductase activity, acting on NAD(P)H"/>
    <property type="evidence" value="ECO:0007669"/>
    <property type="project" value="InterPro"/>
</dbReference>
<gene>
    <name evidence="4" type="ORF">CkaCkLH20_03591</name>
</gene>
<evidence type="ECO:0000256" key="2">
    <source>
        <dbReference type="ARBA" id="ARBA00023002"/>
    </source>
</evidence>
<organism evidence="4 5">
    <name type="scientific">Colletotrichum karsti</name>
    <dbReference type="NCBI Taxonomy" id="1095194"/>
    <lineage>
        <taxon>Eukaryota</taxon>
        <taxon>Fungi</taxon>
        <taxon>Dikarya</taxon>
        <taxon>Ascomycota</taxon>
        <taxon>Pezizomycotina</taxon>
        <taxon>Sordariomycetes</taxon>
        <taxon>Hypocreomycetidae</taxon>
        <taxon>Glomerellales</taxon>
        <taxon>Glomerellaceae</taxon>
        <taxon>Colletotrichum</taxon>
        <taxon>Colletotrichum boninense species complex</taxon>
    </lineage>
</organism>
<reference evidence="4" key="2">
    <citation type="submission" date="2020-11" db="EMBL/GenBank/DDBJ databases">
        <title>Whole genome sequencing of Colletotrichum sp.</title>
        <authorList>
            <person name="Li H."/>
        </authorList>
    </citation>
    <scope>NUCLEOTIDE SEQUENCE</scope>
    <source>
        <strain evidence="4">CkLH20</strain>
    </source>
</reference>
<protein>
    <recommendedName>
        <fullName evidence="3">Enoyl reductase (ER) domain-containing protein</fullName>
    </recommendedName>
</protein>
<evidence type="ECO:0000256" key="1">
    <source>
        <dbReference type="ARBA" id="ARBA00008072"/>
    </source>
</evidence>
<dbReference type="InterPro" id="IPR010730">
    <property type="entry name" value="HET"/>
</dbReference>
<dbReference type="InterPro" id="IPR047122">
    <property type="entry name" value="Trans-enoyl_RdTase-like"/>
</dbReference>
<dbReference type="Gene3D" id="3.40.50.720">
    <property type="entry name" value="NAD(P)-binding Rossmann-like Domain"/>
    <property type="match status" value="1"/>
</dbReference>
<dbReference type="PANTHER" id="PTHR10622">
    <property type="entry name" value="HET DOMAIN-CONTAINING PROTEIN"/>
    <property type="match status" value="1"/>
</dbReference>
<evidence type="ECO:0000313" key="5">
    <source>
        <dbReference type="Proteomes" id="UP000781932"/>
    </source>
</evidence>
<dbReference type="Pfam" id="PF06985">
    <property type="entry name" value="HET"/>
    <property type="match status" value="1"/>
</dbReference>
<dbReference type="Pfam" id="PF26640">
    <property type="entry name" value="DUF8212"/>
    <property type="match status" value="1"/>
</dbReference>
<dbReference type="OrthoDB" id="194358at2759"/>
<reference evidence="4" key="1">
    <citation type="submission" date="2020-03" db="EMBL/GenBank/DDBJ databases">
        <authorList>
            <person name="He L."/>
        </authorList>
    </citation>
    <scope>NUCLEOTIDE SEQUENCE</scope>
    <source>
        <strain evidence="4">CkLH20</strain>
    </source>
</reference>
<dbReference type="SMART" id="SM00829">
    <property type="entry name" value="PKS_ER"/>
    <property type="match status" value="1"/>
</dbReference>
<evidence type="ECO:0000259" key="3">
    <source>
        <dbReference type="SMART" id="SM00829"/>
    </source>
</evidence>
<keyword evidence="5" id="KW-1185">Reference proteome</keyword>
<name>A0A9P6IDS3_9PEZI</name>
<evidence type="ECO:0000313" key="4">
    <source>
        <dbReference type="EMBL" id="KAF9878691.1"/>
    </source>
</evidence>
<dbReference type="InterPro" id="IPR020843">
    <property type="entry name" value="ER"/>
</dbReference>
<dbReference type="InterPro" id="IPR013154">
    <property type="entry name" value="ADH-like_N"/>
</dbReference>
<feature type="domain" description="Enoyl reductase (ER)" evidence="3">
    <location>
        <begin position="287"/>
        <end position="630"/>
    </location>
</feature>
<dbReference type="AlphaFoldDB" id="A0A9P6IDS3"/>
<dbReference type="EMBL" id="JAATWM020000009">
    <property type="protein sequence ID" value="KAF9878691.1"/>
    <property type="molecule type" value="Genomic_DNA"/>
</dbReference>
<dbReference type="Proteomes" id="UP000781932">
    <property type="component" value="Unassembled WGS sequence"/>
</dbReference>
<dbReference type="Pfam" id="PF08240">
    <property type="entry name" value="ADH_N"/>
    <property type="match status" value="1"/>
</dbReference>
<comment type="caution">
    <text evidence="4">The sequence shown here is derived from an EMBL/GenBank/DDBJ whole genome shotgun (WGS) entry which is preliminary data.</text>
</comment>
<dbReference type="PANTHER" id="PTHR10622:SF10">
    <property type="entry name" value="HET DOMAIN-CONTAINING PROTEIN"/>
    <property type="match status" value="1"/>
</dbReference>
<dbReference type="SUPFAM" id="SSF50129">
    <property type="entry name" value="GroES-like"/>
    <property type="match status" value="1"/>
</dbReference>
<dbReference type="CDD" id="cd08249">
    <property type="entry name" value="enoyl_reductase_like"/>
    <property type="match status" value="1"/>
</dbReference>